<dbReference type="PIRSF" id="PIRSF000137">
    <property type="entry name" value="Alcohol_oxidase"/>
    <property type="match status" value="1"/>
</dbReference>
<evidence type="ECO:0000256" key="3">
    <source>
        <dbReference type="ARBA" id="ARBA00022630"/>
    </source>
</evidence>
<name>A0A316W3X0_9BASI</name>
<feature type="active site" description="Proton donor" evidence="6">
    <location>
        <position position="553"/>
    </location>
</feature>
<dbReference type="PROSITE" id="PS00623">
    <property type="entry name" value="GMC_OXRED_1"/>
    <property type="match status" value="1"/>
</dbReference>
<feature type="compositionally biased region" description="Pro residues" evidence="9">
    <location>
        <begin position="1"/>
        <end position="10"/>
    </location>
</feature>
<dbReference type="InterPro" id="IPR007867">
    <property type="entry name" value="GMC_OxRtase_C"/>
</dbReference>
<comment type="cofactor">
    <cofactor evidence="1 7">
        <name>FAD</name>
        <dbReference type="ChEBI" id="CHEBI:57692"/>
    </cofactor>
</comment>
<evidence type="ECO:0000313" key="13">
    <source>
        <dbReference type="Proteomes" id="UP000245783"/>
    </source>
</evidence>
<gene>
    <name evidence="12" type="ORF">IE81DRAFT_321968</name>
</gene>
<dbReference type="RefSeq" id="XP_025370958.1">
    <property type="nucleotide sequence ID" value="XM_025513489.1"/>
</dbReference>
<dbReference type="SUPFAM" id="SSF51905">
    <property type="entry name" value="FAD/NAD(P)-binding domain"/>
    <property type="match status" value="1"/>
</dbReference>
<keyword evidence="3 8" id="KW-0285">Flavoprotein</keyword>
<organism evidence="12 13">
    <name type="scientific">Ceraceosorus guamensis</name>
    <dbReference type="NCBI Taxonomy" id="1522189"/>
    <lineage>
        <taxon>Eukaryota</taxon>
        <taxon>Fungi</taxon>
        <taxon>Dikarya</taxon>
        <taxon>Basidiomycota</taxon>
        <taxon>Ustilaginomycotina</taxon>
        <taxon>Exobasidiomycetes</taxon>
        <taxon>Ceraceosorales</taxon>
        <taxon>Ceraceosoraceae</taxon>
        <taxon>Ceraceosorus</taxon>
    </lineage>
</organism>
<evidence type="ECO:0000256" key="4">
    <source>
        <dbReference type="ARBA" id="ARBA00022827"/>
    </source>
</evidence>
<dbReference type="InParanoid" id="A0A316W3X0"/>
<protein>
    <submittedName>
        <fullName evidence="12">Alcohol oxidase</fullName>
    </submittedName>
</protein>
<dbReference type="PANTHER" id="PTHR11552">
    <property type="entry name" value="GLUCOSE-METHANOL-CHOLINE GMC OXIDOREDUCTASE"/>
    <property type="match status" value="1"/>
</dbReference>
<feature type="binding site" evidence="7">
    <location>
        <position position="106"/>
    </location>
    <ligand>
        <name>FAD</name>
        <dbReference type="ChEBI" id="CHEBI:57692"/>
    </ligand>
</feature>
<dbReference type="Gene3D" id="3.30.560.10">
    <property type="entry name" value="Glucose Oxidase, domain 3"/>
    <property type="match status" value="1"/>
</dbReference>
<evidence type="ECO:0000256" key="9">
    <source>
        <dbReference type="SAM" id="MobiDB-lite"/>
    </source>
</evidence>
<dbReference type="SUPFAM" id="SSF54373">
    <property type="entry name" value="FAD-linked reductases, C-terminal domain"/>
    <property type="match status" value="1"/>
</dbReference>
<reference evidence="12 13" key="1">
    <citation type="journal article" date="2018" name="Mol. Biol. Evol.">
        <title>Broad Genomic Sampling Reveals a Smut Pathogenic Ancestry of the Fungal Clade Ustilaginomycotina.</title>
        <authorList>
            <person name="Kijpornyongpan T."/>
            <person name="Mondo S.J."/>
            <person name="Barry K."/>
            <person name="Sandor L."/>
            <person name="Lee J."/>
            <person name="Lipzen A."/>
            <person name="Pangilinan J."/>
            <person name="LaButti K."/>
            <person name="Hainaut M."/>
            <person name="Henrissat B."/>
            <person name="Grigoriev I.V."/>
            <person name="Spatafora J.W."/>
            <person name="Aime M.C."/>
        </authorList>
    </citation>
    <scope>NUCLEOTIDE SEQUENCE [LARGE SCALE GENOMIC DNA]</scope>
    <source>
        <strain evidence="12 13">MCA 4658</strain>
    </source>
</reference>
<feature type="domain" description="Glucose-methanol-choline oxidoreductase N-terminal" evidence="10">
    <location>
        <begin position="104"/>
        <end position="127"/>
    </location>
</feature>
<dbReference type="InterPro" id="IPR036188">
    <property type="entry name" value="FAD/NAD-bd_sf"/>
</dbReference>
<feature type="domain" description="Glucose-methanol-choline oxidoreductase N-terminal" evidence="11">
    <location>
        <begin position="297"/>
        <end position="311"/>
    </location>
</feature>
<feature type="active site" description="Proton acceptor" evidence="6">
    <location>
        <position position="596"/>
    </location>
</feature>
<evidence type="ECO:0000313" key="12">
    <source>
        <dbReference type="EMBL" id="PWN43798.1"/>
    </source>
</evidence>
<keyword evidence="4 7" id="KW-0274">FAD</keyword>
<dbReference type="InterPro" id="IPR012132">
    <property type="entry name" value="GMC_OxRdtase"/>
</dbReference>
<feature type="region of interest" description="Disordered" evidence="9">
    <location>
        <begin position="1"/>
        <end position="20"/>
    </location>
</feature>
<evidence type="ECO:0000256" key="2">
    <source>
        <dbReference type="ARBA" id="ARBA00010790"/>
    </source>
</evidence>
<evidence type="ECO:0000259" key="11">
    <source>
        <dbReference type="PROSITE" id="PS00624"/>
    </source>
</evidence>
<comment type="similarity">
    <text evidence="2 8">Belongs to the GMC oxidoreductase family.</text>
</comment>
<dbReference type="GO" id="GO:0016614">
    <property type="term" value="F:oxidoreductase activity, acting on CH-OH group of donors"/>
    <property type="evidence" value="ECO:0007669"/>
    <property type="project" value="InterPro"/>
</dbReference>
<keyword evidence="13" id="KW-1185">Reference proteome</keyword>
<dbReference type="PANTHER" id="PTHR11552:SF201">
    <property type="entry name" value="GLUCOSE-METHANOL-CHOLINE OXIDOREDUCTASE N-TERMINAL DOMAIN-CONTAINING PROTEIN"/>
    <property type="match status" value="1"/>
</dbReference>
<sequence>MAPPAVPPPSSRSTGTSANDIDGQTFDYVIVGGGTAGLAAAVRLSEDPSVSVTVLEAGLWRPEDPKIDYPIMMAQVFGDKNYDWCIKTVPQTNANDRQVDWPRGKVLGGSSALNFMVFQRGHKREFDDIESIGNPGWGWDAMLPFYKKTVNHAAPVHLPDPHLAYLDDDAANGGGPINTSFSCWYAEPHKFWIQALQKLGLQANKSSQAGANAGLWASSGSIDANTGKRSYAANSYYAPVASSRTNLKVLCGALATRITLSDDAEEPTAEGVDFVMEDAPTKRLTVRASKEVILSAGTIKTPQLLELSGIGRKEVLEKAGIKQRVDLPGVGENLSEHIYLGCAYEVQDGTVTWDKMRDAEFAAQQMQLYTGKGPDKGLIGSFVSGFAYFNLQNYLSPEDQKLVHQQIDETDQTGWSSGMKELHALQKKRYDDQTVPAMEQMFAPGFFAHSGPPKEDKSYFTLLSALQHPWSRGSIHVKSDDPFAHPDIDPRYFSSKADLTILSKALAWNDKVVSQDPLKEVVNVRQEPNPELVNEKHEDWENAVKGSFQTTYHHLGTASMMPREKGGVVSPSLQVYGVKKLRVADASILPCQLSAHIQATVYAIGEKLADILKKEQSSDVQKLDIAGISISA</sequence>
<evidence type="ECO:0000256" key="6">
    <source>
        <dbReference type="PIRSR" id="PIRSR000137-1"/>
    </source>
</evidence>
<accession>A0A316W3X0</accession>
<feature type="binding site" evidence="7">
    <location>
        <begin position="114"/>
        <end position="117"/>
    </location>
    <ligand>
        <name>FAD</name>
        <dbReference type="ChEBI" id="CHEBI:57692"/>
    </ligand>
</feature>
<dbReference type="Proteomes" id="UP000245783">
    <property type="component" value="Unassembled WGS sequence"/>
</dbReference>
<dbReference type="AlphaFoldDB" id="A0A316W3X0"/>
<dbReference type="GeneID" id="37035359"/>
<dbReference type="Pfam" id="PF05199">
    <property type="entry name" value="GMC_oxred_C"/>
    <property type="match status" value="1"/>
</dbReference>
<dbReference type="Gene3D" id="3.50.50.60">
    <property type="entry name" value="FAD/NAD(P)-binding domain"/>
    <property type="match status" value="1"/>
</dbReference>
<evidence type="ECO:0000256" key="7">
    <source>
        <dbReference type="PIRSR" id="PIRSR000137-2"/>
    </source>
</evidence>
<proteinExistence type="inferred from homology"/>
<evidence type="ECO:0000256" key="8">
    <source>
        <dbReference type="RuleBase" id="RU003968"/>
    </source>
</evidence>
<dbReference type="Pfam" id="PF00732">
    <property type="entry name" value="GMC_oxred_N"/>
    <property type="match status" value="1"/>
</dbReference>
<evidence type="ECO:0000256" key="1">
    <source>
        <dbReference type="ARBA" id="ARBA00001974"/>
    </source>
</evidence>
<dbReference type="InterPro" id="IPR000172">
    <property type="entry name" value="GMC_OxRdtase_N"/>
</dbReference>
<evidence type="ECO:0000256" key="5">
    <source>
        <dbReference type="ARBA" id="ARBA00023002"/>
    </source>
</evidence>
<evidence type="ECO:0000259" key="10">
    <source>
        <dbReference type="PROSITE" id="PS00623"/>
    </source>
</evidence>
<dbReference type="GO" id="GO:0050660">
    <property type="term" value="F:flavin adenine dinucleotide binding"/>
    <property type="evidence" value="ECO:0007669"/>
    <property type="project" value="InterPro"/>
</dbReference>
<keyword evidence="5" id="KW-0560">Oxidoreductase</keyword>
<dbReference type="OrthoDB" id="269227at2759"/>
<dbReference type="PROSITE" id="PS00624">
    <property type="entry name" value="GMC_OXRED_2"/>
    <property type="match status" value="1"/>
</dbReference>
<dbReference type="EMBL" id="KZ819366">
    <property type="protein sequence ID" value="PWN43798.1"/>
    <property type="molecule type" value="Genomic_DNA"/>
</dbReference>
<dbReference type="STRING" id="1522189.A0A316W3X0"/>